<dbReference type="PANTHER" id="PTHR30532:SF1">
    <property type="entry name" value="IRON(3+)-HYDROXAMATE-BINDING PROTEIN FHUD"/>
    <property type="match status" value="1"/>
</dbReference>
<evidence type="ECO:0000256" key="1">
    <source>
        <dbReference type="ARBA" id="ARBA00004196"/>
    </source>
</evidence>
<keyword evidence="3" id="KW-0813">Transport</keyword>
<sequence length="334" mass="36524">MGRNSRKIVMTWLAILLIAMAGLAACGEKAAEPQATGTTQQQPAEQKPAADDKAAAAETRVVRDAYGEVTIPAHPQRVAAIYQEDYLLALGVTPIVQWYHPAWGKQDYLNLDVPQFDITGSMEALIAANPDLIIVDGGADAQKYEQYSKVAPTYKIPDELRNDTIGRLKNIADVLGIPEKADEAVKKYEAKMSDARAKLEKAIGKESVAVIRLNVGDKPTLALFGEGNAYTGIIYKELGLTPYEAAKNQDTHVVLSEEAIPTINADHIIIFPSNGGWDSAENKEALKILQDPLWQSVPAVKKGHVYQMNRTHWQSGAMLANMMKADDLVKTFVK</sequence>
<keyword evidence="9" id="KW-1185">Reference proteome</keyword>
<feature type="compositionally biased region" description="Low complexity" evidence="5">
    <location>
        <begin position="34"/>
        <end position="47"/>
    </location>
</feature>
<comment type="similarity">
    <text evidence="2">Belongs to the bacterial solute-binding protein 8 family.</text>
</comment>
<dbReference type="EMBL" id="BJMH01000025">
    <property type="protein sequence ID" value="GEB34664.1"/>
    <property type="molecule type" value="Genomic_DNA"/>
</dbReference>
<dbReference type="Proteomes" id="UP000316882">
    <property type="component" value="Unassembled WGS sequence"/>
</dbReference>
<dbReference type="GO" id="GO:1901678">
    <property type="term" value="P:iron coordination entity transport"/>
    <property type="evidence" value="ECO:0007669"/>
    <property type="project" value="UniProtKB-ARBA"/>
</dbReference>
<evidence type="ECO:0000256" key="2">
    <source>
        <dbReference type="ARBA" id="ARBA00008814"/>
    </source>
</evidence>
<feature type="region of interest" description="Disordered" evidence="5">
    <location>
        <begin position="34"/>
        <end position="54"/>
    </location>
</feature>
<dbReference type="STRING" id="54914.AV540_10050"/>
<dbReference type="GO" id="GO:0030288">
    <property type="term" value="C:outer membrane-bounded periplasmic space"/>
    <property type="evidence" value="ECO:0007669"/>
    <property type="project" value="TreeGrafter"/>
</dbReference>
<dbReference type="AlphaFoldDB" id="A0A4Y3PMT7"/>
<organism evidence="8 9">
    <name type="scientific">Brevibacillus parabrevis</name>
    <dbReference type="NCBI Taxonomy" id="54914"/>
    <lineage>
        <taxon>Bacteria</taxon>
        <taxon>Bacillati</taxon>
        <taxon>Bacillota</taxon>
        <taxon>Bacilli</taxon>
        <taxon>Bacillales</taxon>
        <taxon>Paenibacillaceae</taxon>
        <taxon>Brevibacillus</taxon>
    </lineage>
</organism>
<keyword evidence="4 6" id="KW-0732">Signal</keyword>
<gene>
    <name evidence="8" type="ORF">BPA01_42440</name>
</gene>
<dbReference type="PROSITE" id="PS51257">
    <property type="entry name" value="PROKAR_LIPOPROTEIN"/>
    <property type="match status" value="1"/>
</dbReference>
<feature type="signal peptide" evidence="6">
    <location>
        <begin position="1"/>
        <end position="24"/>
    </location>
</feature>
<dbReference type="Gene3D" id="3.40.50.1980">
    <property type="entry name" value="Nitrogenase molybdenum iron protein domain"/>
    <property type="match status" value="2"/>
</dbReference>
<evidence type="ECO:0000256" key="5">
    <source>
        <dbReference type="SAM" id="MobiDB-lite"/>
    </source>
</evidence>
<evidence type="ECO:0000313" key="8">
    <source>
        <dbReference type="EMBL" id="GEB34664.1"/>
    </source>
</evidence>
<dbReference type="InterPro" id="IPR051313">
    <property type="entry name" value="Bact_iron-sidero_bind"/>
</dbReference>
<feature type="domain" description="Fe/B12 periplasmic-binding" evidence="7">
    <location>
        <begin position="75"/>
        <end position="334"/>
    </location>
</feature>
<dbReference type="SUPFAM" id="SSF53807">
    <property type="entry name" value="Helical backbone' metal receptor"/>
    <property type="match status" value="1"/>
</dbReference>
<reference evidence="8 9" key="1">
    <citation type="submission" date="2019-06" db="EMBL/GenBank/DDBJ databases">
        <title>Whole genome shotgun sequence of Brevibacillus parabrevis NBRC 12334.</title>
        <authorList>
            <person name="Hosoyama A."/>
            <person name="Uohara A."/>
            <person name="Ohji S."/>
            <person name="Ichikawa N."/>
        </authorList>
    </citation>
    <scope>NUCLEOTIDE SEQUENCE [LARGE SCALE GENOMIC DNA]</scope>
    <source>
        <strain evidence="8 9">NBRC 12334</strain>
    </source>
</reference>
<accession>A0A4Y3PMT7</accession>
<evidence type="ECO:0000313" key="9">
    <source>
        <dbReference type="Proteomes" id="UP000316882"/>
    </source>
</evidence>
<evidence type="ECO:0000256" key="6">
    <source>
        <dbReference type="SAM" id="SignalP"/>
    </source>
</evidence>
<dbReference type="PANTHER" id="PTHR30532">
    <property type="entry name" value="IRON III DICITRATE-BINDING PERIPLASMIC PROTEIN"/>
    <property type="match status" value="1"/>
</dbReference>
<name>A0A4Y3PMT7_BREPA</name>
<dbReference type="InterPro" id="IPR002491">
    <property type="entry name" value="ABC_transptr_periplasmic_BD"/>
</dbReference>
<evidence type="ECO:0000259" key="7">
    <source>
        <dbReference type="PROSITE" id="PS50983"/>
    </source>
</evidence>
<evidence type="ECO:0000256" key="3">
    <source>
        <dbReference type="ARBA" id="ARBA00022448"/>
    </source>
</evidence>
<protein>
    <submittedName>
        <fullName evidence="8">Ferrichrome ABC transporter substrate-binding protein</fullName>
    </submittedName>
</protein>
<comment type="subcellular location">
    <subcellularLocation>
        <location evidence="1">Cell envelope</location>
    </subcellularLocation>
</comment>
<feature type="chain" id="PRO_5039640749" evidence="6">
    <location>
        <begin position="25"/>
        <end position="334"/>
    </location>
</feature>
<dbReference type="Pfam" id="PF01497">
    <property type="entry name" value="Peripla_BP_2"/>
    <property type="match status" value="1"/>
</dbReference>
<dbReference type="PROSITE" id="PS50983">
    <property type="entry name" value="FE_B12_PBP"/>
    <property type="match status" value="1"/>
</dbReference>
<proteinExistence type="inferred from homology"/>
<comment type="caution">
    <text evidence="8">The sequence shown here is derived from an EMBL/GenBank/DDBJ whole genome shotgun (WGS) entry which is preliminary data.</text>
</comment>
<evidence type="ECO:0000256" key="4">
    <source>
        <dbReference type="ARBA" id="ARBA00022729"/>
    </source>
</evidence>